<reference evidence="1" key="2">
    <citation type="journal article" date="2021" name="Genome Biol. Evol.">
        <title>Developing a high-quality reference genome for a parasitic bivalve with doubly uniparental inheritance (Bivalvia: Unionida).</title>
        <authorList>
            <person name="Smith C.H."/>
        </authorList>
    </citation>
    <scope>NUCLEOTIDE SEQUENCE</scope>
    <source>
        <strain evidence="1">CHS0354</strain>
        <tissue evidence="1">Mantle</tissue>
    </source>
</reference>
<keyword evidence="2" id="KW-1185">Reference proteome</keyword>
<accession>A0AAE0RQA8</accession>
<comment type="caution">
    <text evidence="1">The sequence shown here is derived from an EMBL/GenBank/DDBJ whole genome shotgun (WGS) entry which is preliminary data.</text>
</comment>
<evidence type="ECO:0000313" key="1">
    <source>
        <dbReference type="EMBL" id="KAK3577599.1"/>
    </source>
</evidence>
<reference evidence="1" key="3">
    <citation type="submission" date="2023-05" db="EMBL/GenBank/DDBJ databases">
        <authorList>
            <person name="Smith C.H."/>
        </authorList>
    </citation>
    <scope>NUCLEOTIDE SEQUENCE</scope>
    <source>
        <strain evidence="1">CHS0354</strain>
        <tissue evidence="1">Mantle</tissue>
    </source>
</reference>
<evidence type="ECO:0000313" key="2">
    <source>
        <dbReference type="Proteomes" id="UP001195483"/>
    </source>
</evidence>
<dbReference type="AlphaFoldDB" id="A0AAE0RQA8"/>
<name>A0AAE0RQA8_9BIVA</name>
<dbReference type="EMBL" id="JAEAOA010000891">
    <property type="protein sequence ID" value="KAK3577599.1"/>
    <property type="molecule type" value="Genomic_DNA"/>
</dbReference>
<feature type="non-terminal residue" evidence="1">
    <location>
        <position position="52"/>
    </location>
</feature>
<protein>
    <submittedName>
        <fullName evidence="1">Uncharacterized protein</fullName>
    </submittedName>
</protein>
<proteinExistence type="predicted"/>
<sequence length="52" mass="5941">MRIVPLIFDAWNVCTLLDCEDGKIPDDNRPNRKGLTRHNVDFAALSETRLAE</sequence>
<gene>
    <name evidence="1" type="ORF">CHS0354_014386</name>
</gene>
<dbReference type="Proteomes" id="UP001195483">
    <property type="component" value="Unassembled WGS sequence"/>
</dbReference>
<organism evidence="1 2">
    <name type="scientific">Potamilus streckersoni</name>
    <dbReference type="NCBI Taxonomy" id="2493646"/>
    <lineage>
        <taxon>Eukaryota</taxon>
        <taxon>Metazoa</taxon>
        <taxon>Spiralia</taxon>
        <taxon>Lophotrochozoa</taxon>
        <taxon>Mollusca</taxon>
        <taxon>Bivalvia</taxon>
        <taxon>Autobranchia</taxon>
        <taxon>Heteroconchia</taxon>
        <taxon>Palaeoheterodonta</taxon>
        <taxon>Unionida</taxon>
        <taxon>Unionoidea</taxon>
        <taxon>Unionidae</taxon>
        <taxon>Ambleminae</taxon>
        <taxon>Lampsilini</taxon>
        <taxon>Potamilus</taxon>
    </lineage>
</organism>
<reference evidence="1" key="1">
    <citation type="journal article" date="2021" name="Genome Biol. Evol.">
        <title>A High-Quality Reference Genome for a Parasitic Bivalve with Doubly Uniparental Inheritance (Bivalvia: Unionida).</title>
        <authorList>
            <person name="Smith C.H."/>
        </authorList>
    </citation>
    <scope>NUCLEOTIDE SEQUENCE</scope>
    <source>
        <strain evidence="1">CHS0354</strain>
    </source>
</reference>